<comment type="caution">
    <text evidence="1">The sequence shown here is derived from an EMBL/GenBank/DDBJ whole genome shotgun (WGS) entry which is preliminary data.</text>
</comment>
<dbReference type="RefSeq" id="WP_190920390.1">
    <property type="nucleotide sequence ID" value="NZ_JACXIZ010000035.1"/>
</dbReference>
<proteinExistence type="predicted"/>
<dbReference type="NCBIfam" id="TIGR02833">
    <property type="entry name" value="spore_III_AB"/>
    <property type="match status" value="1"/>
</dbReference>
<evidence type="ECO:0000313" key="2">
    <source>
        <dbReference type="Proteomes" id="UP000621560"/>
    </source>
</evidence>
<dbReference type="Pfam" id="PF09548">
    <property type="entry name" value="Spore_III_AB"/>
    <property type="match status" value="1"/>
</dbReference>
<keyword evidence="2" id="KW-1185">Reference proteome</keyword>
<dbReference type="EMBL" id="JACXIZ010000035">
    <property type="protein sequence ID" value="MBD2847285.1"/>
    <property type="molecule type" value="Genomic_DNA"/>
</dbReference>
<protein>
    <submittedName>
        <fullName evidence="1">Stage III sporulation protein AB</fullName>
    </submittedName>
</protein>
<evidence type="ECO:0000313" key="1">
    <source>
        <dbReference type="EMBL" id="MBD2847285.1"/>
    </source>
</evidence>
<dbReference type="PIRSF" id="PIRSF021435">
    <property type="entry name" value="SpoIIIAB"/>
    <property type="match status" value="1"/>
</dbReference>
<dbReference type="InterPro" id="IPR014198">
    <property type="entry name" value="Spore_III_AB"/>
</dbReference>
<accession>A0A927BX84</accession>
<dbReference type="Proteomes" id="UP000621560">
    <property type="component" value="Unassembled WGS sequence"/>
</dbReference>
<dbReference type="AlphaFoldDB" id="A0A927BX84"/>
<organism evidence="1 2">
    <name type="scientific">Paenibacillus sabuli</name>
    <dbReference type="NCBI Taxonomy" id="2772509"/>
    <lineage>
        <taxon>Bacteria</taxon>
        <taxon>Bacillati</taxon>
        <taxon>Bacillota</taxon>
        <taxon>Bacilli</taxon>
        <taxon>Bacillales</taxon>
        <taxon>Paenibacillaceae</taxon>
        <taxon>Paenibacillus</taxon>
    </lineage>
</organism>
<reference evidence="1" key="1">
    <citation type="submission" date="2020-09" db="EMBL/GenBank/DDBJ databases">
        <title>A novel bacterium of genus Paenibacillus, isolated from South China Sea.</title>
        <authorList>
            <person name="Huang H."/>
            <person name="Mo K."/>
            <person name="Hu Y."/>
        </authorList>
    </citation>
    <scope>NUCLEOTIDE SEQUENCE</scope>
    <source>
        <strain evidence="1">IB182496</strain>
    </source>
</reference>
<name>A0A927BX84_9BACL</name>
<gene>
    <name evidence="1" type="primary">spoIIIAB</name>
    <name evidence="1" type="ORF">IDH44_18960</name>
</gene>
<sequence length="172" mass="18824">MIKLTGALLILFAGTMIGMFYSARLAARPNQIRQLVHALQRLETEIAYGYTPLPEAMIRTAAGLQPPVSDLLGLAGASAGEGNGQSFQQCWEEAIAVNWPQSAMKEPERLILRRLGTTLGISDREDQQQHLRLALLQLQAEEEAAREDQARYGKMGRNLGILGAALVVILMV</sequence>